<dbReference type="InterPro" id="IPR050568">
    <property type="entry name" value="Transcr_DNA_Rep_Reg"/>
</dbReference>
<dbReference type="EMBL" id="JAPZBO010000001">
    <property type="protein sequence ID" value="KAJ5330967.1"/>
    <property type="molecule type" value="Genomic_DNA"/>
</dbReference>
<dbReference type="GO" id="GO:0046982">
    <property type="term" value="F:protein heterodimerization activity"/>
    <property type="evidence" value="ECO:0007669"/>
    <property type="project" value="InterPro"/>
</dbReference>
<evidence type="ECO:0000256" key="2">
    <source>
        <dbReference type="ARBA" id="ARBA00023015"/>
    </source>
</evidence>
<feature type="compositionally biased region" description="Polar residues" evidence="8">
    <location>
        <begin position="282"/>
        <end position="293"/>
    </location>
</feature>
<dbReference type="InterPro" id="IPR007125">
    <property type="entry name" value="H2A/H2B/H3"/>
</dbReference>
<evidence type="ECO:0000259" key="9">
    <source>
        <dbReference type="Pfam" id="PF00125"/>
    </source>
</evidence>
<comment type="caution">
    <text evidence="10">The sequence shown here is derived from an EMBL/GenBank/DDBJ whole genome shotgun (WGS) entry which is preliminary data.</text>
</comment>
<protein>
    <recommendedName>
        <fullName evidence="9">Core Histone H2A/H2B/H3 domain-containing protein</fullName>
    </recommendedName>
</protein>
<evidence type="ECO:0000256" key="6">
    <source>
        <dbReference type="ARBA" id="ARBA00023242"/>
    </source>
</evidence>
<dbReference type="PANTHER" id="PTHR10252">
    <property type="entry name" value="HISTONE-LIKE TRANSCRIPTION FACTOR CCAAT-RELATED"/>
    <property type="match status" value="1"/>
</dbReference>
<dbReference type="AlphaFoldDB" id="A0A9W9QHC7"/>
<dbReference type="Gene3D" id="1.10.20.10">
    <property type="entry name" value="Histone, subunit A"/>
    <property type="match status" value="1"/>
</dbReference>
<dbReference type="Proteomes" id="UP001147746">
    <property type="component" value="Unassembled WGS sequence"/>
</dbReference>
<feature type="domain" description="Core Histone H2A/H2B/H3" evidence="9">
    <location>
        <begin position="127"/>
        <end position="198"/>
    </location>
</feature>
<dbReference type="GO" id="GO:0000978">
    <property type="term" value="F:RNA polymerase II cis-regulatory region sequence-specific DNA binding"/>
    <property type="evidence" value="ECO:0007669"/>
    <property type="project" value="TreeGrafter"/>
</dbReference>
<dbReference type="CDD" id="cd22908">
    <property type="entry name" value="HFD_NFYC-like"/>
    <property type="match status" value="1"/>
</dbReference>
<dbReference type="OrthoDB" id="1272441at2759"/>
<keyword evidence="3" id="KW-0238">DNA-binding</keyword>
<keyword evidence="5" id="KW-0804">Transcription</keyword>
<dbReference type="PANTHER" id="PTHR10252:SF8">
    <property type="entry name" value="NUCLEAR TRANSCRIPTION FACTOR Y SUBUNIT GAMMA"/>
    <property type="match status" value="1"/>
</dbReference>
<dbReference type="SUPFAM" id="SSF47113">
    <property type="entry name" value="Histone-fold"/>
    <property type="match status" value="1"/>
</dbReference>
<accession>A0A9W9QHC7</accession>
<evidence type="ECO:0000313" key="10">
    <source>
        <dbReference type="EMBL" id="KAJ5330967.1"/>
    </source>
</evidence>
<dbReference type="FunFam" id="1.10.20.10:FF:000017">
    <property type="entry name" value="Ccaat-binding factor complex subunit"/>
    <property type="match status" value="1"/>
</dbReference>
<dbReference type="Pfam" id="PF00125">
    <property type="entry name" value="Histone"/>
    <property type="match status" value="1"/>
</dbReference>
<evidence type="ECO:0000256" key="7">
    <source>
        <dbReference type="ARBA" id="ARBA00038129"/>
    </source>
</evidence>
<comment type="subcellular location">
    <subcellularLocation>
        <location evidence="1">Nucleus</location>
    </subcellularLocation>
</comment>
<keyword evidence="2" id="KW-0805">Transcription regulation</keyword>
<reference evidence="10" key="1">
    <citation type="submission" date="2022-12" db="EMBL/GenBank/DDBJ databases">
        <authorList>
            <person name="Petersen C."/>
        </authorList>
    </citation>
    <scope>NUCLEOTIDE SEQUENCE</scope>
    <source>
        <strain evidence="10">IBT 21472</strain>
    </source>
</reference>
<keyword evidence="11" id="KW-1185">Reference proteome</keyword>
<evidence type="ECO:0000313" key="11">
    <source>
        <dbReference type="Proteomes" id="UP001147746"/>
    </source>
</evidence>
<feature type="region of interest" description="Disordered" evidence="8">
    <location>
        <begin position="217"/>
        <end position="293"/>
    </location>
</feature>
<name>A0A9W9QHC7_9EURO</name>
<feature type="compositionally biased region" description="Polar residues" evidence="8">
    <location>
        <begin position="236"/>
        <end position="245"/>
    </location>
</feature>
<evidence type="ECO:0000256" key="1">
    <source>
        <dbReference type="ARBA" id="ARBA00004123"/>
    </source>
</evidence>
<dbReference type="GO" id="GO:0001228">
    <property type="term" value="F:DNA-binding transcription activator activity, RNA polymerase II-specific"/>
    <property type="evidence" value="ECO:0007669"/>
    <property type="project" value="TreeGrafter"/>
</dbReference>
<gene>
    <name evidence="10" type="ORF">N7476_000750</name>
</gene>
<evidence type="ECO:0000256" key="8">
    <source>
        <dbReference type="SAM" id="MobiDB-lite"/>
    </source>
</evidence>
<dbReference type="InterPro" id="IPR009072">
    <property type="entry name" value="Histone-fold"/>
</dbReference>
<evidence type="ECO:0000256" key="4">
    <source>
        <dbReference type="ARBA" id="ARBA00023159"/>
    </source>
</evidence>
<organism evidence="10 11">
    <name type="scientific">Penicillium atrosanguineum</name>
    <dbReference type="NCBI Taxonomy" id="1132637"/>
    <lineage>
        <taxon>Eukaryota</taxon>
        <taxon>Fungi</taxon>
        <taxon>Dikarya</taxon>
        <taxon>Ascomycota</taxon>
        <taxon>Pezizomycotina</taxon>
        <taxon>Eurotiomycetes</taxon>
        <taxon>Eurotiomycetidae</taxon>
        <taxon>Eurotiales</taxon>
        <taxon>Aspergillaceae</taxon>
        <taxon>Penicillium</taxon>
    </lineage>
</organism>
<proteinExistence type="inferred from homology"/>
<keyword evidence="6" id="KW-0539">Nucleus</keyword>
<dbReference type="GO" id="GO:0016602">
    <property type="term" value="C:CCAAT-binding factor complex"/>
    <property type="evidence" value="ECO:0007669"/>
    <property type="project" value="TreeGrafter"/>
</dbReference>
<evidence type="ECO:0000256" key="5">
    <source>
        <dbReference type="ARBA" id="ARBA00023163"/>
    </source>
</evidence>
<comment type="similarity">
    <text evidence="7">Belongs to the NFYC/HAP5 subunit family.</text>
</comment>
<sequence length="322" mass="35072">MEPAPQGTGQQGRQQQPVYDIRNGGHYGKLQPFVPAPRTVIRSSRSGQIIAQLSGACRFTGSAVAFSSEAFIDIFAGASATLSAQGYAPVAELYTGTWANVNQGLQGTARDILTTYWQHVINHLESDNHDYKIHQLPLARIKKVMKADPEVKMISAEAPILFAKGCDIFITELTMRAWIHAEDNKRRTLQRSDIAAALSKSDMFDFLIDIVPREEATSHAKRSSQAAGTVPGPSATPGQMPTQHGVQPHMGPADYGSLGQHGLPQDQEYRPQPAMYPGAVQSDPTASYGQPPSQMFEGMYAYPHLPPQQVSYTARLTDDPGI</sequence>
<evidence type="ECO:0000256" key="3">
    <source>
        <dbReference type="ARBA" id="ARBA00023125"/>
    </source>
</evidence>
<keyword evidence="4" id="KW-0010">Activator</keyword>
<reference evidence="10" key="2">
    <citation type="journal article" date="2023" name="IMA Fungus">
        <title>Comparative genomic study of the Penicillium genus elucidates a diverse pangenome and 15 lateral gene transfer events.</title>
        <authorList>
            <person name="Petersen C."/>
            <person name="Sorensen T."/>
            <person name="Nielsen M.R."/>
            <person name="Sondergaard T.E."/>
            <person name="Sorensen J.L."/>
            <person name="Fitzpatrick D.A."/>
            <person name="Frisvad J.C."/>
            <person name="Nielsen K.L."/>
        </authorList>
    </citation>
    <scope>NUCLEOTIDE SEQUENCE</scope>
    <source>
        <strain evidence="10">IBT 21472</strain>
    </source>
</reference>